<dbReference type="AlphaFoldDB" id="A0A0C2XH88"/>
<evidence type="ECO:0008006" key="3">
    <source>
        <dbReference type="Google" id="ProtNLM"/>
    </source>
</evidence>
<organism evidence="1 2">
    <name type="scientific">Hebeloma cylindrosporum</name>
    <dbReference type="NCBI Taxonomy" id="76867"/>
    <lineage>
        <taxon>Eukaryota</taxon>
        <taxon>Fungi</taxon>
        <taxon>Dikarya</taxon>
        <taxon>Basidiomycota</taxon>
        <taxon>Agaricomycotina</taxon>
        <taxon>Agaricomycetes</taxon>
        <taxon>Agaricomycetidae</taxon>
        <taxon>Agaricales</taxon>
        <taxon>Agaricineae</taxon>
        <taxon>Hymenogastraceae</taxon>
        <taxon>Hebeloma</taxon>
    </lineage>
</organism>
<reference evidence="2" key="2">
    <citation type="submission" date="2015-01" db="EMBL/GenBank/DDBJ databases">
        <title>Evolutionary Origins and Diversification of the Mycorrhizal Mutualists.</title>
        <authorList>
            <consortium name="DOE Joint Genome Institute"/>
            <consortium name="Mycorrhizal Genomics Consortium"/>
            <person name="Kohler A."/>
            <person name="Kuo A."/>
            <person name="Nagy L.G."/>
            <person name="Floudas D."/>
            <person name="Copeland A."/>
            <person name="Barry K.W."/>
            <person name="Cichocki N."/>
            <person name="Veneault-Fourrey C."/>
            <person name="LaButti K."/>
            <person name="Lindquist E.A."/>
            <person name="Lipzen A."/>
            <person name="Lundell T."/>
            <person name="Morin E."/>
            <person name="Murat C."/>
            <person name="Riley R."/>
            <person name="Ohm R."/>
            <person name="Sun H."/>
            <person name="Tunlid A."/>
            <person name="Henrissat B."/>
            <person name="Grigoriev I.V."/>
            <person name="Hibbett D.S."/>
            <person name="Martin F."/>
        </authorList>
    </citation>
    <scope>NUCLEOTIDE SEQUENCE [LARGE SCALE GENOMIC DNA]</scope>
    <source>
        <strain evidence="2">h7</strain>
    </source>
</reference>
<gene>
    <name evidence="1" type="ORF">M413DRAFT_31147</name>
</gene>
<accession>A0A0C2XH88</accession>
<dbReference type="HOGENOM" id="CLU_051720_0_1_1"/>
<name>A0A0C2XH88_HEBCY</name>
<dbReference type="OrthoDB" id="2900663at2759"/>
<dbReference type="EMBL" id="KN831799">
    <property type="protein sequence ID" value="KIM37223.1"/>
    <property type="molecule type" value="Genomic_DNA"/>
</dbReference>
<reference evidence="1 2" key="1">
    <citation type="submission" date="2014-04" db="EMBL/GenBank/DDBJ databases">
        <authorList>
            <consortium name="DOE Joint Genome Institute"/>
            <person name="Kuo A."/>
            <person name="Gay G."/>
            <person name="Dore J."/>
            <person name="Kohler A."/>
            <person name="Nagy L.G."/>
            <person name="Floudas D."/>
            <person name="Copeland A."/>
            <person name="Barry K.W."/>
            <person name="Cichocki N."/>
            <person name="Veneault-Fourrey C."/>
            <person name="LaButti K."/>
            <person name="Lindquist E.A."/>
            <person name="Lipzen A."/>
            <person name="Lundell T."/>
            <person name="Morin E."/>
            <person name="Murat C."/>
            <person name="Sun H."/>
            <person name="Tunlid A."/>
            <person name="Henrissat B."/>
            <person name="Grigoriev I.V."/>
            <person name="Hibbett D.S."/>
            <person name="Martin F."/>
            <person name="Nordberg H.P."/>
            <person name="Cantor M.N."/>
            <person name="Hua S.X."/>
        </authorList>
    </citation>
    <scope>NUCLEOTIDE SEQUENCE [LARGE SCALE GENOMIC DNA]</scope>
    <source>
        <strain evidence="2">h7</strain>
    </source>
</reference>
<dbReference type="Proteomes" id="UP000053424">
    <property type="component" value="Unassembled WGS sequence"/>
</dbReference>
<sequence length="314" mass="36657">MIHSKPWFTRRNAAFEATLPLRHKLAGPPKLPPELERYIFEICAYKSQEACADLLRVARRVYEWVDPILIESVCITEDFDSKFRRRVRLEGFLAKLTNGKPRQYYVQHIKNLAIFGRFFETAHINRIVAICSGVENLLVLPTAHGLDFFEDPHHKGRRLRRLAIDMSHCNFDSLRFGTNPHFYHRCFANLTHLHIMDDDEDWCRYAGWETLVNLTHIAFACYSYAGREAIAWLLQKLPTIRYVAFIYYHVDNAYEYYINANNSPPHTRPEWGARVVFLSGIPQSDWERGARGQGDFWDVVERLVQRGLPAGSVE</sequence>
<evidence type="ECO:0000313" key="2">
    <source>
        <dbReference type="Proteomes" id="UP000053424"/>
    </source>
</evidence>
<evidence type="ECO:0000313" key="1">
    <source>
        <dbReference type="EMBL" id="KIM37223.1"/>
    </source>
</evidence>
<protein>
    <recommendedName>
        <fullName evidence="3">F-box domain-containing protein</fullName>
    </recommendedName>
</protein>
<proteinExistence type="predicted"/>
<keyword evidence="2" id="KW-1185">Reference proteome</keyword>